<evidence type="ECO:0000256" key="1">
    <source>
        <dbReference type="ARBA" id="ARBA00004245"/>
    </source>
</evidence>
<dbReference type="GO" id="GO:0055028">
    <property type="term" value="C:cortical microtubule"/>
    <property type="evidence" value="ECO:0007669"/>
    <property type="project" value="EnsemblPlants"/>
</dbReference>
<evidence type="ECO:0000256" key="4">
    <source>
        <dbReference type="ARBA" id="ARBA00023212"/>
    </source>
</evidence>
<feature type="compositionally biased region" description="Polar residues" evidence="5">
    <location>
        <begin position="526"/>
        <end position="536"/>
    </location>
</feature>
<dbReference type="Proteomes" id="UP001189624">
    <property type="component" value="Chromosome 11"/>
</dbReference>
<dbReference type="Gene3D" id="1.20.58.1520">
    <property type="match status" value="1"/>
</dbReference>
<evidence type="ECO:0000256" key="3">
    <source>
        <dbReference type="ARBA" id="ARBA00022701"/>
    </source>
</evidence>
<keyword evidence="4" id="KW-0963">Cytoplasm</keyword>
<dbReference type="Pfam" id="PF03999">
    <property type="entry name" value="MAP65_ASE1"/>
    <property type="match status" value="1"/>
</dbReference>
<keyword evidence="4" id="KW-0206">Cytoskeleton</keyword>
<reference evidence="6" key="1">
    <citation type="submission" date="2023-10" db="EMBL/GenBank/DDBJ databases">
        <authorList>
            <person name="Domelevo Entfellner J.-B."/>
        </authorList>
    </citation>
    <scope>NUCLEOTIDE SEQUENCE</scope>
</reference>
<dbReference type="InterPro" id="IPR007145">
    <property type="entry name" value="MAP65_Ase1_PRC1"/>
</dbReference>
<dbReference type="PANTHER" id="PTHR19321:SF4">
    <property type="entry name" value="65-KDA MICROTUBULE-ASSOCIATED PROTEIN 5"/>
    <property type="match status" value="1"/>
</dbReference>
<evidence type="ECO:0000256" key="5">
    <source>
        <dbReference type="SAM" id="MobiDB-lite"/>
    </source>
</evidence>
<dbReference type="GO" id="GO:0046785">
    <property type="term" value="P:microtubule polymerization"/>
    <property type="evidence" value="ECO:0007669"/>
    <property type="project" value="EnsemblPlants"/>
</dbReference>
<dbReference type="GO" id="GO:0009574">
    <property type="term" value="C:preprophase band"/>
    <property type="evidence" value="ECO:0007669"/>
    <property type="project" value="EnsemblPlants"/>
</dbReference>
<proteinExistence type="inferred from homology"/>
<keyword evidence="3" id="KW-0493">Microtubule</keyword>
<dbReference type="GO" id="GO:0008017">
    <property type="term" value="F:microtubule binding"/>
    <property type="evidence" value="ECO:0007669"/>
    <property type="project" value="EnsemblPlants"/>
</dbReference>
<sequence length="585" mass="66605">MAAKPPSFSPSRTTCASLLRELQMIWDEIGESDNDRDNMLLQLEQDCLDIYHRRVEETRKHKADMYQWLADAEAQAANIVSSLGESTVLPRTLNINYMAFHVVEIERPRGKGTLKQQIATMRPILEDLRSKKDDRIKEFLKIKSQISQICDEIAGCGQYKSVTESDVNQSDLTAKKLGELKSHLQELQNEKILRQQKVKSHISTISELTVVMSIDFGKTLNEIHPSLGDSLKGTLQSISNDTLARLTGVIHSLKREKQQRLQKIQELGKSLVDLWDLMETPTEEQKAFSHITRLISASVDEVATHGCLSAEVIEQVEGEVLRLNVVKASKMKDLVFKRQNELEEIYRGVHMDVESESARQILTGLIESGNIDLSDLLQSMDDKIRQAKEQALSRRDILDRTEKWKFAAEEEKWLDEYERDENRYSAVRGAHKNLKRAEKARILVSKIPSMVENLTAKVKVWEMEKGISFLYEKVPLLNRLDEYTIHRQLREEEKRKNREQKRLQEQAAVEQEALFGSRSATKKPLGQSNNANTIAGTPTGRRLLGPSGRHGTSAGKERRESGRMNSIIPVNYVALPKDDSVSRGN</sequence>
<comment type="subcellular location">
    <subcellularLocation>
        <location evidence="1">Cytoplasm</location>
        <location evidence="1">Cytoskeleton</location>
    </subcellularLocation>
</comment>
<evidence type="ECO:0000256" key="2">
    <source>
        <dbReference type="ARBA" id="ARBA00006187"/>
    </source>
</evidence>
<gene>
    <name evidence="6" type="ORF">AYBTSS11_LOCUS30119</name>
</gene>
<protein>
    <recommendedName>
        <fullName evidence="8">65-kDa microtubule-associated protein 5</fullName>
    </recommendedName>
</protein>
<evidence type="ECO:0000313" key="6">
    <source>
        <dbReference type="EMBL" id="CAJ1977948.1"/>
    </source>
</evidence>
<dbReference type="GO" id="GO:0005819">
    <property type="term" value="C:spindle"/>
    <property type="evidence" value="ECO:0007669"/>
    <property type="project" value="TreeGrafter"/>
</dbReference>
<name>A0AA86W3M9_9FABA</name>
<comment type="similarity">
    <text evidence="2">Belongs to the MAP65/ASE1 family.</text>
</comment>
<evidence type="ECO:0008006" key="8">
    <source>
        <dbReference type="Google" id="ProtNLM"/>
    </source>
</evidence>
<dbReference type="Gramene" id="rna-AYBTSS11_LOCUS30119">
    <property type="protein sequence ID" value="CAJ1977948.1"/>
    <property type="gene ID" value="gene-AYBTSS11_LOCUS30119"/>
</dbReference>
<organism evidence="6 7">
    <name type="scientific">Sphenostylis stenocarpa</name>
    <dbReference type="NCBI Taxonomy" id="92480"/>
    <lineage>
        <taxon>Eukaryota</taxon>
        <taxon>Viridiplantae</taxon>
        <taxon>Streptophyta</taxon>
        <taxon>Embryophyta</taxon>
        <taxon>Tracheophyta</taxon>
        <taxon>Spermatophyta</taxon>
        <taxon>Magnoliopsida</taxon>
        <taxon>eudicotyledons</taxon>
        <taxon>Gunneridae</taxon>
        <taxon>Pentapetalae</taxon>
        <taxon>rosids</taxon>
        <taxon>fabids</taxon>
        <taxon>Fabales</taxon>
        <taxon>Fabaceae</taxon>
        <taxon>Papilionoideae</taxon>
        <taxon>50 kb inversion clade</taxon>
        <taxon>NPAAA clade</taxon>
        <taxon>indigoferoid/millettioid clade</taxon>
        <taxon>Phaseoleae</taxon>
        <taxon>Sphenostylis</taxon>
    </lineage>
</organism>
<accession>A0AA86W3M9</accession>
<feature type="region of interest" description="Disordered" evidence="5">
    <location>
        <begin position="511"/>
        <end position="567"/>
    </location>
</feature>
<evidence type="ECO:0000313" key="7">
    <source>
        <dbReference type="Proteomes" id="UP001189624"/>
    </source>
</evidence>
<dbReference type="PANTHER" id="PTHR19321">
    <property type="entry name" value="PROTEIN REGULATOR OF CYTOKINESIS 1 PRC1-RELATED"/>
    <property type="match status" value="1"/>
</dbReference>
<keyword evidence="7" id="KW-1185">Reference proteome</keyword>
<dbReference type="GO" id="GO:0009524">
    <property type="term" value="C:phragmoplast"/>
    <property type="evidence" value="ECO:0007669"/>
    <property type="project" value="EnsemblPlants"/>
</dbReference>
<dbReference type="EMBL" id="OY731408">
    <property type="protein sequence ID" value="CAJ1977948.1"/>
    <property type="molecule type" value="Genomic_DNA"/>
</dbReference>
<dbReference type="AlphaFoldDB" id="A0AA86W3M9"/>